<dbReference type="InterPro" id="IPR011074">
    <property type="entry name" value="CRAL/TRIO_N_dom"/>
</dbReference>
<dbReference type="OrthoDB" id="43460at2759"/>
<dbReference type="PANTHER" id="PTHR46590:SF1">
    <property type="entry name" value="PHOSPHATIDYLINOSITOL TRANSFER PROTEIN CSR1"/>
    <property type="match status" value="1"/>
</dbReference>
<dbReference type="Pfam" id="PF00650">
    <property type="entry name" value="CRAL_TRIO"/>
    <property type="match status" value="1"/>
</dbReference>
<dbReference type="CDD" id="cd00170">
    <property type="entry name" value="SEC14"/>
    <property type="match status" value="1"/>
</dbReference>
<accession>A0A9P0QKF8</accession>
<dbReference type="SUPFAM" id="SSF52087">
    <property type="entry name" value="CRAL/TRIO domain"/>
    <property type="match status" value="1"/>
</dbReference>
<dbReference type="Gene3D" id="3.40.525.10">
    <property type="entry name" value="CRAL-TRIO lipid binding domain"/>
    <property type="match status" value="1"/>
</dbReference>
<dbReference type="InterPro" id="IPR052432">
    <property type="entry name" value="PITP/CRAL-TRIO"/>
</dbReference>
<evidence type="ECO:0000256" key="1">
    <source>
        <dbReference type="SAM" id="MobiDB-lite"/>
    </source>
</evidence>
<dbReference type="PANTHER" id="PTHR46590">
    <property type="entry name" value="PHOSPHATIDYLINOSITOL TRANSFER PROTEIN CSR1-RELATED"/>
    <property type="match status" value="1"/>
</dbReference>
<dbReference type="Proteomes" id="UP000837801">
    <property type="component" value="Unassembled WGS sequence"/>
</dbReference>
<dbReference type="InterPro" id="IPR036865">
    <property type="entry name" value="CRAL-TRIO_dom_sf"/>
</dbReference>
<organism evidence="3 4">
    <name type="scientific">[Candida] railenensis</name>
    <dbReference type="NCBI Taxonomy" id="45579"/>
    <lineage>
        <taxon>Eukaryota</taxon>
        <taxon>Fungi</taxon>
        <taxon>Dikarya</taxon>
        <taxon>Ascomycota</taxon>
        <taxon>Saccharomycotina</taxon>
        <taxon>Pichiomycetes</taxon>
        <taxon>Debaryomycetaceae</taxon>
        <taxon>Kurtzmaniella</taxon>
    </lineage>
</organism>
<gene>
    <name evidence="3" type="ORF">CLIB1423_01S01090</name>
</gene>
<sequence length="532" mass="60994">MPSTDRIRPGRIQTLSPEQEIAYKQVLGYLLRYWGYDLNMPVADLGYSEAFVSSSTNANNKTIVDAAVLVANGATEPVQQSKKKGWGSWVKGGNGDGGSAEAPQSKRILKVQSKKTEKYKPIKISDQHRYTYSVYYNQGDYFNRDYESDDSTPSSYSNASIETAVTNLTLDDDSKIDTSPPHKGKSLNAEELTCKPKSTILPVLSNYKGKDIHGTFWKMQRADLLDNWILRFVRARNFDVEKALGMFSKDLDWKTNECLAYEWLLEGDAPSYIKGVNPTFVKNFDKQKAYINGRDKKGNIIFGFRAALHLTTDANPQEEMRRWSVCMIEWCRYYFSDIQQSKDQASVIFDLTGFSLKNADYSTIKFIADVFEAHYPECLEKIFIFNAPWIFQTMWNIIKGWFDPVVASKITFVKDISEITEFIDISQIPSFMGGEAEYELDYPVPTKADAQTKPKDSKFQQLIKERDELNLQYLDRTARWIESYDPQMSSKYLEERINVSIKLAKNYAQLDPYIRKRGVVDRIINSTVVNVS</sequence>
<evidence type="ECO:0000313" key="3">
    <source>
        <dbReference type="EMBL" id="CAH2350042.1"/>
    </source>
</evidence>
<evidence type="ECO:0000313" key="4">
    <source>
        <dbReference type="Proteomes" id="UP000837801"/>
    </source>
</evidence>
<dbReference type="AlphaFoldDB" id="A0A9P0QKF8"/>
<comment type="caution">
    <text evidence="3">The sequence shown here is derived from an EMBL/GenBank/DDBJ whole genome shotgun (WGS) entry which is preliminary data.</text>
</comment>
<dbReference type="InterPro" id="IPR001251">
    <property type="entry name" value="CRAL-TRIO_dom"/>
</dbReference>
<protein>
    <submittedName>
        <fullName evidence="3">Phosphatidylinositol transfer protein Csr1p</fullName>
    </submittedName>
</protein>
<dbReference type="SMART" id="SM01100">
    <property type="entry name" value="CRAL_TRIO_N"/>
    <property type="match status" value="1"/>
</dbReference>
<feature type="domain" description="CRAL-TRIO" evidence="2">
    <location>
        <begin position="291"/>
        <end position="440"/>
    </location>
</feature>
<dbReference type="SMART" id="SM00516">
    <property type="entry name" value="SEC14"/>
    <property type="match status" value="1"/>
</dbReference>
<dbReference type="EMBL" id="CAKXYY010000001">
    <property type="protein sequence ID" value="CAH2350042.1"/>
    <property type="molecule type" value="Genomic_DNA"/>
</dbReference>
<reference evidence="3" key="1">
    <citation type="submission" date="2022-03" db="EMBL/GenBank/DDBJ databases">
        <authorList>
            <person name="Legras J.-L."/>
            <person name="Devillers H."/>
            <person name="Grondin C."/>
        </authorList>
    </citation>
    <scope>NUCLEOTIDE SEQUENCE</scope>
    <source>
        <strain evidence="3">CLIB 1423</strain>
    </source>
</reference>
<dbReference type="InterPro" id="IPR036273">
    <property type="entry name" value="CRAL/TRIO_N_dom_sf"/>
</dbReference>
<dbReference type="PROSITE" id="PS50191">
    <property type="entry name" value="CRAL_TRIO"/>
    <property type="match status" value="1"/>
</dbReference>
<feature type="region of interest" description="Disordered" evidence="1">
    <location>
        <begin position="82"/>
        <end position="105"/>
    </location>
</feature>
<keyword evidence="4" id="KW-1185">Reference proteome</keyword>
<dbReference type="Pfam" id="PF03765">
    <property type="entry name" value="CRAL_TRIO_N"/>
    <property type="match status" value="1"/>
</dbReference>
<name>A0A9P0QKF8_9ASCO</name>
<proteinExistence type="predicted"/>
<evidence type="ECO:0000259" key="2">
    <source>
        <dbReference type="PROSITE" id="PS50191"/>
    </source>
</evidence>
<dbReference type="SUPFAM" id="SSF46938">
    <property type="entry name" value="CRAL/TRIO N-terminal domain"/>
    <property type="match status" value="1"/>
</dbReference>